<gene>
    <name evidence="2" type="ORF">SAMN06295879_2069</name>
</gene>
<evidence type="ECO:0000313" key="3">
    <source>
        <dbReference type="Proteomes" id="UP000189735"/>
    </source>
</evidence>
<feature type="transmembrane region" description="Helical" evidence="1">
    <location>
        <begin position="91"/>
        <end position="112"/>
    </location>
</feature>
<feature type="transmembrane region" description="Helical" evidence="1">
    <location>
        <begin position="118"/>
        <end position="135"/>
    </location>
</feature>
<feature type="transmembrane region" description="Helical" evidence="1">
    <location>
        <begin position="142"/>
        <end position="162"/>
    </location>
</feature>
<keyword evidence="1" id="KW-1133">Transmembrane helix</keyword>
<sequence length="199" mass="20908">MNQLPEEQHHNGDLAASDRGALIGSIVSGVFGVAWSFWGSSGLPHFAALCAQLAATLLGLVLIIAAVKRLTRIAKVSDSPSRRQTLFSSRAYVIIVVAEVLAIFGGNVVLTVTGQDQFRIVLVSAIVGVHFLVFGRLFWSGFYWLGAAMLATATAGTIVGLSTDYANLILVITGFGSAASLFVAAIPPLRRNTPTPPAS</sequence>
<dbReference type="EMBL" id="FUYG01000005">
    <property type="protein sequence ID" value="SKA95714.1"/>
    <property type="molecule type" value="Genomic_DNA"/>
</dbReference>
<accession>A0A1T4Y1M9</accession>
<name>A0A1T4Y1M9_9MICO</name>
<dbReference type="Proteomes" id="UP000189735">
    <property type="component" value="Unassembled WGS sequence"/>
</dbReference>
<dbReference type="RefSeq" id="WP_078714334.1">
    <property type="nucleotide sequence ID" value="NZ_FUYG01000005.1"/>
</dbReference>
<proteinExistence type="predicted"/>
<reference evidence="3" key="1">
    <citation type="submission" date="2017-02" db="EMBL/GenBank/DDBJ databases">
        <authorList>
            <person name="Varghese N."/>
            <person name="Submissions S."/>
        </authorList>
    </citation>
    <scope>NUCLEOTIDE SEQUENCE [LARGE SCALE GENOMIC DNA]</scope>
    <source>
        <strain evidence="3">VKM Ac-2052</strain>
    </source>
</reference>
<keyword evidence="1" id="KW-0472">Membrane</keyword>
<evidence type="ECO:0000313" key="2">
    <source>
        <dbReference type="EMBL" id="SKA95714.1"/>
    </source>
</evidence>
<feature type="transmembrane region" description="Helical" evidence="1">
    <location>
        <begin position="46"/>
        <end position="70"/>
    </location>
</feature>
<organism evidence="2 3">
    <name type="scientific">Agreia bicolorata</name>
    <dbReference type="NCBI Taxonomy" id="110935"/>
    <lineage>
        <taxon>Bacteria</taxon>
        <taxon>Bacillati</taxon>
        <taxon>Actinomycetota</taxon>
        <taxon>Actinomycetes</taxon>
        <taxon>Micrococcales</taxon>
        <taxon>Microbacteriaceae</taxon>
        <taxon>Agreia</taxon>
    </lineage>
</organism>
<evidence type="ECO:0000256" key="1">
    <source>
        <dbReference type="SAM" id="Phobius"/>
    </source>
</evidence>
<keyword evidence="1" id="KW-0812">Transmembrane</keyword>
<protein>
    <submittedName>
        <fullName evidence="2">Uncharacterized protein</fullName>
    </submittedName>
</protein>
<feature type="transmembrane region" description="Helical" evidence="1">
    <location>
        <begin position="168"/>
        <end position="189"/>
    </location>
</feature>
<feature type="transmembrane region" description="Helical" evidence="1">
    <location>
        <begin position="21"/>
        <end position="40"/>
    </location>
</feature>
<dbReference type="AlphaFoldDB" id="A0A1T4Y1M9"/>